<keyword evidence="7" id="KW-0528">Neurotoxin</keyword>
<protein>
    <submittedName>
        <fullName evidence="11">Protein TANC2</fullName>
    </submittedName>
</protein>
<sequence>MKIIWSPKCHELGHSYLALFPTRRRYPLTSEKELEFIFHFSRANLLEKEERFIELWVYHSYSLITPTIFLKRPEIFFFWPDEQILRLLLKAANEPNSTLDGPRRCPILNLASKLGFLDIVKLLLKFGANKNASDALGTVALMEAADQGYLKTAEVLLPAGTQIL</sequence>
<evidence type="ECO:0000256" key="1">
    <source>
        <dbReference type="ARBA" id="ARBA00004175"/>
    </source>
</evidence>
<dbReference type="AlphaFoldDB" id="A0A8X6LMT2"/>
<keyword evidence="4" id="KW-0964">Secreted</keyword>
<accession>A0A8X6LMT2</accession>
<evidence type="ECO:0000256" key="10">
    <source>
        <dbReference type="PROSITE-ProRule" id="PRU00023"/>
    </source>
</evidence>
<evidence type="ECO:0000256" key="7">
    <source>
        <dbReference type="ARBA" id="ARBA00022699"/>
    </source>
</evidence>
<keyword evidence="12" id="KW-1185">Reference proteome</keyword>
<dbReference type="InterPro" id="IPR036770">
    <property type="entry name" value="Ankyrin_rpt-contain_sf"/>
</dbReference>
<comment type="subcellular location">
    <subcellularLocation>
        <location evidence="2">Secreted</location>
    </subcellularLocation>
    <subcellularLocation>
        <location evidence="1">Target cell membrane</location>
    </subcellularLocation>
</comment>
<evidence type="ECO:0000256" key="4">
    <source>
        <dbReference type="ARBA" id="ARBA00022525"/>
    </source>
</evidence>
<evidence type="ECO:0000256" key="2">
    <source>
        <dbReference type="ARBA" id="ARBA00004613"/>
    </source>
</evidence>
<name>A0A8X6LMT2_TRICU</name>
<reference evidence="11" key="1">
    <citation type="submission" date="2020-07" db="EMBL/GenBank/DDBJ databases">
        <title>Multicomponent nature underlies the extraordinary mechanical properties of spider dragline silk.</title>
        <authorList>
            <person name="Kono N."/>
            <person name="Nakamura H."/>
            <person name="Mori M."/>
            <person name="Yoshida Y."/>
            <person name="Ohtoshi R."/>
            <person name="Malay A.D."/>
            <person name="Moran D.A.P."/>
            <person name="Tomita M."/>
            <person name="Numata K."/>
            <person name="Arakawa K."/>
        </authorList>
    </citation>
    <scope>NUCLEOTIDE SEQUENCE</scope>
</reference>
<gene>
    <name evidence="11" type="primary">TANC2_0</name>
    <name evidence="11" type="ORF">TNCT_341571</name>
</gene>
<comment type="caution">
    <text evidence="11">The sequence shown here is derived from an EMBL/GenBank/DDBJ whole genome shotgun (WGS) entry which is preliminary data.</text>
</comment>
<organism evidence="11 12">
    <name type="scientific">Trichonephila clavata</name>
    <name type="common">Joro spider</name>
    <name type="synonym">Nephila clavata</name>
    <dbReference type="NCBI Taxonomy" id="2740835"/>
    <lineage>
        <taxon>Eukaryota</taxon>
        <taxon>Metazoa</taxon>
        <taxon>Ecdysozoa</taxon>
        <taxon>Arthropoda</taxon>
        <taxon>Chelicerata</taxon>
        <taxon>Arachnida</taxon>
        <taxon>Araneae</taxon>
        <taxon>Araneomorphae</taxon>
        <taxon>Entelegynae</taxon>
        <taxon>Araneoidea</taxon>
        <taxon>Nephilidae</taxon>
        <taxon>Trichonephila</taxon>
    </lineage>
</organism>
<evidence type="ECO:0000256" key="5">
    <source>
        <dbReference type="ARBA" id="ARBA00022537"/>
    </source>
</evidence>
<dbReference type="OrthoDB" id="539213at2759"/>
<keyword evidence="6" id="KW-0800">Toxin</keyword>
<keyword evidence="9" id="KW-1053">Target membrane</keyword>
<dbReference type="EMBL" id="BMAO01027385">
    <property type="protein sequence ID" value="GFR16421.1"/>
    <property type="molecule type" value="Genomic_DNA"/>
</dbReference>
<dbReference type="GO" id="GO:0090729">
    <property type="term" value="F:toxin activity"/>
    <property type="evidence" value="ECO:0007669"/>
    <property type="project" value="UniProtKB-KW"/>
</dbReference>
<dbReference type="GO" id="GO:0044231">
    <property type="term" value="C:host cell presynaptic membrane"/>
    <property type="evidence" value="ECO:0007669"/>
    <property type="project" value="UniProtKB-KW"/>
</dbReference>
<dbReference type="InterPro" id="IPR002110">
    <property type="entry name" value="Ankyrin_rpt"/>
</dbReference>
<dbReference type="SUPFAM" id="SSF48403">
    <property type="entry name" value="Ankyrin repeat"/>
    <property type="match status" value="1"/>
</dbReference>
<dbReference type="GO" id="GO:0006887">
    <property type="term" value="P:exocytosis"/>
    <property type="evidence" value="ECO:0007669"/>
    <property type="project" value="UniProtKB-KW"/>
</dbReference>
<proteinExistence type="predicted"/>
<evidence type="ECO:0000256" key="8">
    <source>
        <dbReference type="ARBA" id="ARBA00023028"/>
    </source>
</evidence>
<dbReference type="Proteomes" id="UP000887116">
    <property type="component" value="Unassembled WGS sequence"/>
</dbReference>
<evidence type="ECO:0000313" key="12">
    <source>
        <dbReference type="Proteomes" id="UP000887116"/>
    </source>
</evidence>
<dbReference type="PROSITE" id="PS50088">
    <property type="entry name" value="ANK_REPEAT"/>
    <property type="match status" value="1"/>
</dbReference>
<evidence type="ECO:0000313" key="11">
    <source>
        <dbReference type="EMBL" id="GFR16421.1"/>
    </source>
</evidence>
<evidence type="ECO:0000256" key="9">
    <source>
        <dbReference type="ARBA" id="ARBA00023298"/>
    </source>
</evidence>
<keyword evidence="9" id="KW-0472">Membrane</keyword>
<dbReference type="GO" id="GO:0005576">
    <property type="term" value="C:extracellular region"/>
    <property type="evidence" value="ECO:0007669"/>
    <property type="project" value="UniProtKB-SubCell"/>
</dbReference>
<keyword evidence="3" id="KW-0268">Exocytosis</keyword>
<dbReference type="Gene3D" id="1.25.40.20">
    <property type="entry name" value="Ankyrin repeat-containing domain"/>
    <property type="match status" value="1"/>
</dbReference>
<evidence type="ECO:0000256" key="3">
    <source>
        <dbReference type="ARBA" id="ARBA00022483"/>
    </source>
</evidence>
<dbReference type="Pfam" id="PF12796">
    <property type="entry name" value="Ank_2"/>
    <property type="match status" value="1"/>
</dbReference>
<feature type="repeat" description="ANK" evidence="10">
    <location>
        <begin position="108"/>
        <end position="135"/>
    </location>
</feature>
<keyword evidence="5" id="KW-1052">Target cell membrane</keyword>
<keyword evidence="10" id="KW-0040">ANK repeat</keyword>
<dbReference type="GO" id="GO:0044218">
    <property type="term" value="C:other organism cell membrane"/>
    <property type="evidence" value="ECO:0007669"/>
    <property type="project" value="UniProtKB-KW"/>
</dbReference>
<keyword evidence="8" id="KW-0638">Presynaptic neurotoxin</keyword>
<evidence type="ECO:0000256" key="6">
    <source>
        <dbReference type="ARBA" id="ARBA00022656"/>
    </source>
</evidence>